<dbReference type="InterPro" id="IPR035906">
    <property type="entry name" value="MetI-like_sf"/>
</dbReference>
<organism evidence="10 11">
    <name type="scientific">Nocardiopsis alba</name>
    <dbReference type="NCBI Taxonomy" id="53437"/>
    <lineage>
        <taxon>Bacteria</taxon>
        <taxon>Bacillati</taxon>
        <taxon>Actinomycetota</taxon>
        <taxon>Actinomycetes</taxon>
        <taxon>Streptosporangiales</taxon>
        <taxon>Nocardiopsidaceae</taxon>
        <taxon>Nocardiopsis</taxon>
    </lineage>
</organism>
<dbReference type="EMBL" id="WWHY01000001">
    <property type="protein sequence ID" value="MYR35640.1"/>
    <property type="molecule type" value="Genomic_DNA"/>
</dbReference>
<keyword evidence="6 7" id="KW-0472">Membrane</keyword>
<dbReference type="CDD" id="cd06261">
    <property type="entry name" value="TM_PBP2"/>
    <property type="match status" value="1"/>
</dbReference>
<keyword evidence="4 7" id="KW-0812">Transmembrane</keyword>
<evidence type="ECO:0000256" key="8">
    <source>
        <dbReference type="SAM" id="MobiDB-lite"/>
    </source>
</evidence>
<dbReference type="Proteomes" id="UP000467124">
    <property type="component" value="Unassembled WGS sequence"/>
</dbReference>
<comment type="similarity">
    <text evidence="7">Belongs to the binding-protein-dependent transport system permease family.</text>
</comment>
<dbReference type="InterPro" id="IPR000515">
    <property type="entry name" value="MetI-like"/>
</dbReference>
<dbReference type="PROSITE" id="PS50928">
    <property type="entry name" value="ABC_TM1"/>
    <property type="match status" value="1"/>
</dbReference>
<feature type="transmembrane region" description="Helical" evidence="7">
    <location>
        <begin position="194"/>
        <end position="220"/>
    </location>
</feature>
<feature type="domain" description="ABC transmembrane type-1" evidence="9">
    <location>
        <begin position="84"/>
        <end position="268"/>
    </location>
</feature>
<dbReference type="FunFam" id="1.10.3720.10:FF:000003">
    <property type="entry name" value="Aliphatic sulfonate ABC transporter permease"/>
    <property type="match status" value="1"/>
</dbReference>
<feature type="transmembrane region" description="Helical" evidence="7">
    <location>
        <begin position="36"/>
        <end position="60"/>
    </location>
</feature>
<evidence type="ECO:0000256" key="5">
    <source>
        <dbReference type="ARBA" id="ARBA00022989"/>
    </source>
</evidence>
<evidence type="ECO:0000259" key="9">
    <source>
        <dbReference type="PROSITE" id="PS50928"/>
    </source>
</evidence>
<feature type="region of interest" description="Disordered" evidence="8">
    <location>
        <begin position="1"/>
        <end position="35"/>
    </location>
</feature>
<dbReference type="PANTHER" id="PTHR30151">
    <property type="entry name" value="ALKANE SULFONATE ABC TRANSPORTER-RELATED, MEMBRANE SUBUNIT"/>
    <property type="match status" value="1"/>
</dbReference>
<feature type="transmembrane region" description="Helical" evidence="7">
    <location>
        <begin position="95"/>
        <end position="116"/>
    </location>
</feature>
<evidence type="ECO:0000313" key="11">
    <source>
        <dbReference type="Proteomes" id="UP000467124"/>
    </source>
</evidence>
<dbReference type="Pfam" id="PF00528">
    <property type="entry name" value="BPD_transp_1"/>
    <property type="match status" value="1"/>
</dbReference>
<sequence length="284" mass="29787">MSDHAPSPGAGPERSTTVPLPERRARRRGPGPGPRVPGLLALGPLLLLTVWFVGSATGLIEERTLSAPWTVARTAADLVSAGTLQEHLLASAGRALLGLGVGVTTGLALALVAGLSRIGEGLVDGPMQINRAVPNLALLPLLILWFGIGEEMKVITIALAVVVPIYVHTHNALSAIDQRYVELAETLGTGRATFIGRVVLPGALPGFLLGLRFAVTAAWLSLVVVEQVNSTNGLGYMMTLAGSYGQTDVIVVGLVVYAVLGLLLDGLVRLVQRRALTWRRTLEG</sequence>
<accession>A0A7K2J051</accession>
<keyword evidence="5 7" id="KW-1133">Transmembrane helix</keyword>
<dbReference type="Gene3D" id="1.10.3720.10">
    <property type="entry name" value="MetI-like"/>
    <property type="match status" value="1"/>
</dbReference>
<feature type="transmembrane region" description="Helical" evidence="7">
    <location>
        <begin position="249"/>
        <end position="271"/>
    </location>
</feature>
<comment type="caution">
    <text evidence="10">The sequence shown here is derived from an EMBL/GenBank/DDBJ whole genome shotgun (WGS) entry which is preliminary data.</text>
</comment>
<dbReference type="PANTHER" id="PTHR30151:SF38">
    <property type="entry name" value="ALIPHATIC SULFONATES TRANSPORT PERMEASE PROTEIN SSUC-RELATED"/>
    <property type="match status" value="1"/>
</dbReference>
<evidence type="ECO:0000256" key="4">
    <source>
        <dbReference type="ARBA" id="ARBA00022692"/>
    </source>
</evidence>
<protein>
    <submittedName>
        <fullName evidence="10">ABC transporter permease subunit</fullName>
    </submittedName>
</protein>
<evidence type="ECO:0000256" key="2">
    <source>
        <dbReference type="ARBA" id="ARBA00022448"/>
    </source>
</evidence>
<feature type="transmembrane region" description="Helical" evidence="7">
    <location>
        <begin position="128"/>
        <end position="148"/>
    </location>
</feature>
<dbReference type="RefSeq" id="WP_161112232.1">
    <property type="nucleotide sequence ID" value="NZ_WWHY01000001.1"/>
</dbReference>
<evidence type="ECO:0000256" key="6">
    <source>
        <dbReference type="ARBA" id="ARBA00023136"/>
    </source>
</evidence>
<gene>
    <name evidence="10" type="ORF">GTW20_26100</name>
</gene>
<feature type="transmembrane region" description="Helical" evidence="7">
    <location>
        <begin position="154"/>
        <end position="173"/>
    </location>
</feature>
<dbReference type="GO" id="GO:0005886">
    <property type="term" value="C:plasma membrane"/>
    <property type="evidence" value="ECO:0007669"/>
    <property type="project" value="UniProtKB-SubCell"/>
</dbReference>
<dbReference type="GO" id="GO:0042918">
    <property type="term" value="P:alkanesulfonate transmembrane transport"/>
    <property type="evidence" value="ECO:0007669"/>
    <property type="project" value="UniProtKB-ARBA"/>
</dbReference>
<reference evidence="10 11" key="1">
    <citation type="journal article" date="2019" name="Nat. Commun.">
        <title>The antimicrobial potential of Streptomyces from insect microbiomes.</title>
        <authorList>
            <person name="Chevrette M.G."/>
            <person name="Carlson C.M."/>
            <person name="Ortega H.E."/>
            <person name="Thomas C."/>
            <person name="Ananiev G.E."/>
            <person name="Barns K.J."/>
            <person name="Book A.J."/>
            <person name="Cagnazzo J."/>
            <person name="Carlos C."/>
            <person name="Flanigan W."/>
            <person name="Grubbs K.J."/>
            <person name="Horn H.A."/>
            <person name="Hoffmann F.M."/>
            <person name="Klassen J.L."/>
            <person name="Knack J.J."/>
            <person name="Lewin G.R."/>
            <person name="McDonald B.R."/>
            <person name="Muller L."/>
            <person name="Melo W.G.P."/>
            <person name="Pinto-Tomas A.A."/>
            <person name="Schmitz A."/>
            <person name="Wendt-Pienkowski E."/>
            <person name="Wildman S."/>
            <person name="Zhao M."/>
            <person name="Zhang F."/>
            <person name="Bugni T.S."/>
            <person name="Andes D.R."/>
            <person name="Pupo M.T."/>
            <person name="Currie C.R."/>
        </authorList>
    </citation>
    <scope>NUCLEOTIDE SEQUENCE [LARGE SCALE GENOMIC DNA]</scope>
    <source>
        <strain evidence="10 11">SID5840</strain>
    </source>
</reference>
<keyword evidence="2 7" id="KW-0813">Transport</keyword>
<evidence type="ECO:0000256" key="7">
    <source>
        <dbReference type="RuleBase" id="RU363032"/>
    </source>
</evidence>
<comment type="subcellular location">
    <subcellularLocation>
        <location evidence="1 7">Cell membrane</location>
        <topology evidence="1 7">Multi-pass membrane protein</topology>
    </subcellularLocation>
</comment>
<dbReference type="SUPFAM" id="SSF161098">
    <property type="entry name" value="MetI-like"/>
    <property type="match status" value="1"/>
</dbReference>
<dbReference type="AlphaFoldDB" id="A0A7K2J051"/>
<evidence type="ECO:0000256" key="3">
    <source>
        <dbReference type="ARBA" id="ARBA00022475"/>
    </source>
</evidence>
<name>A0A7K2J051_9ACTN</name>
<evidence type="ECO:0000256" key="1">
    <source>
        <dbReference type="ARBA" id="ARBA00004651"/>
    </source>
</evidence>
<keyword evidence="3" id="KW-1003">Cell membrane</keyword>
<evidence type="ECO:0000313" key="10">
    <source>
        <dbReference type="EMBL" id="MYR35640.1"/>
    </source>
</evidence>
<proteinExistence type="inferred from homology"/>